<dbReference type="PRINTS" id="PR00682">
    <property type="entry name" value="IPNSYNTHASE"/>
</dbReference>
<dbReference type="EMBL" id="LVLJ01002916">
    <property type="protein sequence ID" value="OAE23224.1"/>
    <property type="molecule type" value="Genomic_DNA"/>
</dbReference>
<dbReference type="Proteomes" id="UP000077202">
    <property type="component" value="Unassembled WGS sequence"/>
</dbReference>
<evidence type="ECO:0000313" key="8">
    <source>
        <dbReference type="Proteomes" id="UP000077202"/>
    </source>
</evidence>
<keyword evidence="8" id="KW-1185">Reference proteome</keyword>
<dbReference type="PANTHER" id="PTHR47990">
    <property type="entry name" value="2-OXOGLUTARATE (2OG) AND FE(II)-DEPENDENT OXYGENASE SUPERFAMILY PROTEIN-RELATED"/>
    <property type="match status" value="1"/>
</dbReference>
<dbReference type="Proteomes" id="UP001162541">
    <property type="component" value="Chromosome 3"/>
</dbReference>
<dbReference type="GO" id="GO:0016491">
    <property type="term" value="F:oxidoreductase activity"/>
    <property type="evidence" value="ECO:0007669"/>
    <property type="project" value="UniProtKB-KW"/>
</dbReference>
<reference evidence="7 8" key="1">
    <citation type="submission" date="2016-03" db="EMBL/GenBank/DDBJ databases">
        <title>Mechanisms controlling the formation of the plant cell surface in tip-growing cells are functionally conserved among land plants.</title>
        <authorList>
            <person name="Honkanen S."/>
            <person name="Jones V.A."/>
            <person name="Morieri G."/>
            <person name="Champion C."/>
            <person name="Hetherington A.J."/>
            <person name="Kelly S."/>
            <person name="Saint-Marcoux D."/>
            <person name="Proust H."/>
            <person name="Prescott H."/>
            <person name="Dolan L."/>
        </authorList>
    </citation>
    <scope>NUCLEOTIDE SEQUENCE [LARGE SCALE GENOMIC DNA]</scope>
    <source>
        <strain evidence="8">cv. Tak-1 and cv. Tak-2</strain>
        <tissue evidence="7">Whole gametophyte</tissue>
    </source>
</reference>
<gene>
    <name evidence="7" type="ORF">AXG93_1630s1390</name>
    <name evidence="6" type="ORF">Mp_3g11110</name>
</gene>
<evidence type="ECO:0000256" key="3">
    <source>
        <dbReference type="RuleBase" id="RU003682"/>
    </source>
</evidence>
<keyword evidence="1 3" id="KW-0479">Metal-binding</keyword>
<feature type="compositionally biased region" description="Polar residues" evidence="4">
    <location>
        <begin position="8"/>
        <end position="21"/>
    </location>
</feature>
<dbReference type="InterPro" id="IPR050231">
    <property type="entry name" value="Iron_ascorbate_oxido_reductase"/>
</dbReference>
<dbReference type="Pfam" id="PF14226">
    <property type="entry name" value="DIOX_N"/>
    <property type="match status" value="1"/>
</dbReference>
<evidence type="ECO:0000256" key="1">
    <source>
        <dbReference type="ARBA" id="ARBA00022723"/>
    </source>
</evidence>
<keyword evidence="3" id="KW-0560">Oxidoreductase</keyword>
<evidence type="ECO:0000259" key="5">
    <source>
        <dbReference type="PROSITE" id="PS51471"/>
    </source>
</evidence>
<reference evidence="6" key="2">
    <citation type="journal article" date="2019" name="Curr. Biol.">
        <title>Chromatin organization in early land plants reveals an ancestral association between H3K27me3, transposons, and constitutive heterochromatin.</title>
        <authorList>
            <person name="Montgomery S.A."/>
            <person name="Tanizawa Y."/>
            <person name="Galik B."/>
            <person name="Wang N."/>
            <person name="Ito T."/>
            <person name="Mochizuki T."/>
            <person name="Akimcheva S."/>
            <person name="Bowman J."/>
            <person name="Cognat V."/>
            <person name="Drouard L."/>
            <person name="Ekker H."/>
            <person name="Houng S."/>
            <person name="Kohchi T."/>
            <person name="Lin S."/>
            <person name="Liu L.D."/>
            <person name="Nakamura Y."/>
            <person name="Valeeva L.R."/>
            <person name="Shakirov E.V."/>
            <person name="Shippen D.E."/>
            <person name="Wei W."/>
            <person name="Yagura M."/>
            <person name="Yamaoka S."/>
            <person name="Yamato K.T."/>
            <person name="Liu C."/>
            <person name="Berger F."/>
        </authorList>
    </citation>
    <scope>NUCLEOTIDE SEQUENCE [LARGE SCALE GENOMIC DNA]</scope>
    <source>
        <strain evidence="6">Tak-1</strain>
    </source>
</reference>
<dbReference type="InterPro" id="IPR044861">
    <property type="entry name" value="IPNS-like_FE2OG_OXY"/>
</dbReference>
<feature type="domain" description="Fe2OG dioxygenase" evidence="5">
    <location>
        <begin position="181"/>
        <end position="286"/>
    </location>
</feature>
<dbReference type="InterPro" id="IPR026992">
    <property type="entry name" value="DIOX_N"/>
</dbReference>
<evidence type="ECO:0000313" key="7">
    <source>
        <dbReference type="EMBL" id="OAE23224.1"/>
    </source>
</evidence>
<dbReference type="Pfam" id="PF03171">
    <property type="entry name" value="2OG-FeII_Oxy"/>
    <property type="match status" value="1"/>
</dbReference>
<evidence type="ECO:0000256" key="4">
    <source>
        <dbReference type="SAM" id="MobiDB-lite"/>
    </source>
</evidence>
<dbReference type="PROSITE" id="PS51471">
    <property type="entry name" value="FE2OG_OXY"/>
    <property type="match status" value="1"/>
</dbReference>
<accession>A0A176VQN7</accession>
<evidence type="ECO:0000256" key="2">
    <source>
        <dbReference type="ARBA" id="ARBA00023004"/>
    </source>
</evidence>
<dbReference type="InterPro" id="IPR005123">
    <property type="entry name" value="Oxoglu/Fe-dep_dioxygenase_dom"/>
</dbReference>
<dbReference type="EMBL" id="AP019868">
    <property type="protein sequence ID" value="BBN05194.1"/>
    <property type="molecule type" value="Genomic_DNA"/>
</dbReference>
<proteinExistence type="inferred from homology"/>
<feature type="region of interest" description="Disordered" evidence="4">
    <location>
        <begin position="1"/>
        <end position="27"/>
    </location>
</feature>
<dbReference type="AlphaFoldDB" id="A0A176VQN7"/>
<sequence length="361" mass="40017">MGTEVQADMNNGPVQETQTSGDIGGAPVIDLTGIEGPSRERIMREVSAACEEWGFFQVVNHGVDLAVMKRAKDASKEFFASPDEEKLKFAMKKNVHFHGYFNPDLMDKDVSKFSSTYEHLYYVFYPPLQEHKDRWPTIPEGFGPAMYEYVVESRGLVERILGLLSESLGVESHALFNGLKGPDVTQSNMNISFYNAKKEGEGEDQIALLGHTDPGAVTVVYSDEVVGLQVQKGDRWLDIEPTPNSLIVNLGDQLQIMSNGRFISGNHRVVEKSSKRRLSIINFYSPNMDAIIGPLDGLLSESNPPVYKSTPYRVYLDTFRQRARAQLLDTISSFKVLSLSDQEPSSESTIGTASTSSTIGT</sequence>
<name>A0A176VQN7_MARPO</name>
<dbReference type="SUPFAM" id="SSF51197">
    <property type="entry name" value="Clavaminate synthase-like"/>
    <property type="match status" value="1"/>
</dbReference>
<dbReference type="InterPro" id="IPR027443">
    <property type="entry name" value="IPNS-like_sf"/>
</dbReference>
<protein>
    <recommendedName>
        <fullName evidence="5">Fe2OG dioxygenase domain-containing protein</fullName>
    </recommendedName>
</protein>
<keyword evidence="2 3" id="KW-0408">Iron</keyword>
<dbReference type="Gene3D" id="2.60.120.330">
    <property type="entry name" value="B-lactam Antibiotic, Isopenicillin N Synthase, Chain"/>
    <property type="match status" value="1"/>
</dbReference>
<organism evidence="7 8">
    <name type="scientific">Marchantia polymorpha subsp. ruderalis</name>
    <dbReference type="NCBI Taxonomy" id="1480154"/>
    <lineage>
        <taxon>Eukaryota</taxon>
        <taxon>Viridiplantae</taxon>
        <taxon>Streptophyta</taxon>
        <taxon>Embryophyta</taxon>
        <taxon>Marchantiophyta</taxon>
        <taxon>Marchantiopsida</taxon>
        <taxon>Marchantiidae</taxon>
        <taxon>Marchantiales</taxon>
        <taxon>Marchantiaceae</taxon>
        <taxon>Marchantia</taxon>
    </lineage>
</organism>
<reference evidence="9" key="3">
    <citation type="journal article" date="2020" name="Curr. Biol.">
        <title>Chromatin organization in early land plants reveals an ancestral association between H3K27me3, transposons, and constitutive heterochromatin.</title>
        <authorList>
            <person name="Montgomery S.A."/>
            <person name="Tanizawa Y."/>
            <person name="Galik B."/>
            <person name="Wang N."/>
            <person name="Ito T."/>
            <person name="Mochizuki T."/>
            <person name="Akimcheva S."/>
            <person name="Bowman J.L."/>
            <person name="Cognat V."/>
            <person name="Marechal-Drouard L."/>
            <person name="Ekker H."/>
            <person name="Hong S.F."/>
            <person name="Kohchi T."/>
            <person name="Lin S.S."/>
            <person name="Liu L.D."/>
            <person name="Nakamura Y."/>
            <person name="Valeeva L.R."/>
            <person name="Shakirov E.V."/>
            <person name="Shippen D.E."/>
            <person name="Wei W.L."/>
            <person name="Yagura M."/>
            <person name="Yamaoka S."/>
            <person name="Yamato K.T."/>
            <person name="Liu C."/>
            <person name="Berger F."/>
        </authorList>
    </citation>
    <scope>NUCLEOTIDE SEQUENCE [LARGE SCALE GENOMIC DNA]</scope>
    <source>
        <strain evidence="9">Tak-1</strain>
    </source>
</reference>
<evidence type="ECO:0000313" key="6">
    <source>
        <dbReference type="EMBL" id="BBN05194.1"/>
    </source>
</evidence>
<evidence type="ECO:0000313" key="9">
    <source>
        <dbReference type="Proteomes" id="UP001162541"/>
    </source>
</evidence>
<comment type="similarity">
    <text evidence="3">Belongs to the iron/ascorbate-dependent oxidoreductase family.</text>
</comment>
<dbReference type="GO" id="GO:0046872">
    <property type="term" value="F:metal ion binding"/>
    <property type="evidence" value="ECO:0007669"/>
    <property type="project" value="UniProtKB-KW"/>
</dbReference>